<keyword evidence="3 9" id="KW-0378">Hydrolase</keyword>
<feature type="region of interest" description="Disordered" evidence="6">
    <location>
        <begin position="1199"/>
        <end position="1288"/>
    </location>
</feature>
<protein>
    <submittedName>
        <fullName evidence="9">Alpha/beta-Hydrolases superfamily protein</fullName>
    </submittedName>
</protein>
<dbReference type="SUPFAM" id="SSF57903">
    <property type="entry name" value="FYVE/PHD zinc finger"/>
    <property type="match status" value="1"/>
</dbReference>
<keyword evidence="10" id="KW-1185">Reference proteome</keyword>
<dbReference type="Pfam" id="PF00533">
    <property type="entry name" value="BRCT"/>
    <property type="match status" value="1"/>
</dbReference>
<feature type="domain" description="PHD-type" evidence="7">
    <location>
        <begin position="1878"/>
        <end position="1934"/>
    </location>
</feature>
<dbReference type="Gene3D" id="3.40.50.10190">
    <property type="entry name" value="BRCT domain"/>
    <property type="match status" value="4"/>
</dbReference>
<evidence type="ECO:0000256" key="3">
    <source>
        <dbReference type="ARBA" id="ARBA00022801"/>
    </source>
</evidence>
<dbReference type="EMBL" id="BKCP01006915">
    <property type="protein sequence ID" value="GER44347.1"/>
    <property type="molecule type" value="Genomic_DNA"/>
</dbReference>
<proteinExistence type="predicted"/>
<dbReference type="PANTHER" id="PTHR47181">
    <property type="entry name" value="BRCA1 C TERMINUS DOMAIN CONTAINING PROTEIN, EXPRESSED"/>
    <property type="match status" value="1"/>
</dbReference>
<feature type="compositionally biased region" description="Basic and acidic residues" evidence="6">
    <location>
        <begin position="1505"/>
        <end position="1527"/>
    </location>
</feature>
<dbReference type="PROSITE" id="PS50172">
    <property type="entry name" value="BRCT"/>
    <property type="match status" value="3"/>
</dbReference>
<evidence type="ECO:0000256" key="4">
    <source>
        <dbReference type="ARBA" id="ARBA00022833"/>
    </source>
</evidence>
<dbReference type="CDD" id="cd00519">
    <property type="entry name" value="Lipase_3"/>
    <property type="match status" value="1"/>
</dbReference>
<dbReference type="Proteomes" id="UP000325081">
    <property type="component" value="Unassembled WGS sequence"/>
</dbReference>
<dbReference type="OrthoDB" id="1935339at2759"/>
<feature type="region of interest" description="Disordered" evidence="6">
    <location>
        <begin position="1503"/>
        <end position="1609"/>
    </location>
</feature>
<comment type="caution">
    <text evidence="9">The sequence shown here is derived from an EMBL/GenBank/DDBJ whole genome shotgun (WGS) entry which is preliminary data.</text>
</comment>
<feature type="compositionally biased region" description="Basic and acidic residues" evidence="6">
    <location>
        <begin position="1090"/>
        <end position="1100"/>
    </location>
</feature>
<reference evidence="10" key="1">
    <citation type="journal article" date="2019" name="Curr. Biol.">
        <title>Genome Sequence of Striga asiatica Provides Insight into the Evolution of Plant Parasitism.</title>
        <authorList>
            <person name="Yoshida S."/>
            <person name="Kim S."/>
            <person name="Wafula E.K."/>
            <person name="Tanskanen J."/>
            <person name="Kim Y.M."/>
            <person name="Honaas L."/>
            <person name="Yang Z."/>
            <person name="Spallek T."/>
            <person name="Conn C.E."/>
            <person name="Ichihashi Y."/>
            <person name="Cheong K."/>
            <person name="Cui S."/>
            <person name="Der J.P."/>
            <person name="Gundlach H."/>
            <person name="Jiao Y."/>
            <person name="Hori C."/>
            <person name="Ishida J.K."/>
            <person name="Kasahara H."/>
            <person name="Kiba T."/>
            <person name="Kim M.S."/>
            <person name="Koo N."/>
            <person name="Laohavisit A."/>
            <person name="Lee Y.H."/>
            <person name="Lumba S."/>
            <person name="McCourt P."/>
            <person name="Mortimer J.C."/>
            <person name="Mutuku J.M."/>
            <person name="Nomura T."/>
            <person name="Sasaki-Sekimoto Y."/>
            <person name="Seto Y."/>
            <person name="Wang Y."/>
            <person name="Wakatake T."/>
            <person name="Sakakibara H."/>
            <person name="Demura T."/>
            <person name="Yamaguchi S."/>
            <person name="Yoneyama K."/>
            <person name="Manabe R.I."/>
            <person name="Nelson D.C."/>
            <person name="Schulman A.H."/>
            <person name="Timko M.P."/>
            <person name="dePamphilis C.W."/>
            <person name="Choi D."/>
            <person name="Shirasu K."/>
        </authorList>
    </citation>
    <scope>NUCLEOTIDE SEQUENCE [LARGE SCALE GENOMIC DNA]</scope>
    <source>
        <strain evidence="10">cv. UVA1</strain>
    </source>
</reference>
<dbReference type="InterPro" id="IPR029058">
    <property type="entry name" value="AB_hydrolase_fold"/>
</dbReference>
<organism evidence="9 10">
    <name type="scientific">Striga asiatica</name>
    <name type="common">Asiatic witchweed</name>
    <name type="synonym">Buchnera asiatica</name>
    <dbReference type="NCBI Taxonomy" id="4170"/>
    <lineage>
        <taxon>Eukaryota</taxon>
        <taxon>Viridiplantae</taxon>
        <taxon>Streptophyta</taxon>
        <taxon>Embryophyta</taxon>
        <taxon>Tracheophyta</taxon>
        <taxon>Spermatophyta</taxon>
        <taxon>Magnoliopsida</taxon>
        <taxon>eudicotyledons</taxon>
        <taxon>Gunneridae</taxon>
        <taxon>Pentapetalae</taxon>
        <taxon>asterids</taxon>
        <taxon>lamiids</taxon>
        <taxon>Lamiales</taxon>
        <taxon>Orobanchaceae</taxon>
        <taxon>Buchnereae</taxon>
        <taxon>Striga</taxon>
    </lineage>
</organism>
<dbReference type="Pfam" id="PF00628">
    <property type="entry name" value="PHD"/>
    <property type="match status" value="1"/>
</dbReference>
<dbReference type="Gene3D" id="3.30.40.10">
    <property type="entry name" value="Zinc/RING finger domain, C3HC4 (zinc finger)"/>
    <property type="match status" value="1"/>
</dbReference>
<dbReference type="InterPro" id="IPR011011">
    <property type="entry name" value="Znf_FYVE_PHD"/>
</dbReference>
<dbReference type="InterPro" id="IPR044254">
    <property type="entry name" value="At4g02110-like"/>
</dbReference>
<dbReference type="PANTHER" id="PTHR47181:SF2">
    <property type="entry name" value="BRCA1 C TERMINUS DOMAIN CONTAINING PROTEIN, EXPRESSED"/>
    <property type="match status" value="1"/>
</dbReference>
<dbReference type="InterPro" id="IPR036420">
    <property type="entry name" value="BRCT_dom_sf"/>
</dbReference>
<gene>
    <name evidence="9" type="ORF">STAS_21235</name>
</gene>
<dbReference type="SMART" id="SM00249">
    <property type="entry name" value="PHD"/>
    <property type="match status" value="1"/>
</dbReference>
<feature type="compositionally biased region" description="Polar residues" evidence="6">
    <location>
        <begin position="1104"/>
        <end position="1120"/>
    </location>
</feature>
<dbReference type="GO" id="GO:0016787">
    <property type="term" value="F:hydrolase activity"/>
    <property type="evidence" value="ECO:0007669"/>
    <property type="project" value="UniProtKB-KW"/>
</dbReference>
<keyword evidence="1" id="KW-0479">Metal-binding</keyword>
<dbReference type="CDD" id="cd17738">
    <property type="entry name" value="BRCT_TopBP1_rpt7"/>
    <property type="match status" value="1"/>
</dbReference>
<feature type="region of interest" description="Disordered" evidence="6">
    <location>
        <begin position="207"/>
        <end position="251"/>
    </location>
</feature>
<sequence length="1949" mass="215144">MDALCFKAGIHGVLAAAAAGNGEVRLSDRSSVSAAPQRNSPWGFTFRHPLRSLWSGGKNRYEPAIAVDDAVLVEEKEVVREGDDESGRGGSWVSKILHVRSLWKEEGRVGNCVEKMGAKWEEGIENGGGEDDEGCDLCTVDYEDDGDDEERIEFDRESFSKLLRKVPLGEARLYAQMSYLGSLAYSIPQIKPKNLLRSRGLNFVTSSLEKREQSSKSEKDKAPAEEGQSEIEPEAEAEDEDAKSSQTEPNGYRISTSAAYQIAASAASYLHAHTKSILRFKSSTNSTPDENLPEKVNADILGCVDMMNQDVASLMATTDSVTAVVAAKEEVKQAVADDLNSTRSSPCEWFICDDDQSATRFFVIQGSESLASWQANLLFEPIQFEGLDVLVHRGIYEAAKGIYEQMLPEIHAHLKSHGPRAALRFTGHSLGGSLSLLVNLMLLIRGEAPRSSLLPVITFGAPSIMCGGDRLLHKLGLPRNHVQSITMHRDIVPRAFSCQYPNHVAKFLKAVNGNFRGLPCLNKQKLLYAPMGELLILQPDKKFSPSHDLLPSGSGLYLLTCQESNITEAEKQIRSAQTIFLNSPHPLEILSDRSAYGSGGSIQRDHDMNSYLKSVRNIIRQELGRARKAQRERRRKAWWPLVGPRGVSAGIVFSRPIVSGSSVRQGPINFSGIMHNGRKSLRRFSRLVASQNMHLLVMLLVPAKFLLIVGKSSLGLYLLNEMSHSARFGSIRLSFLGLIKATDNQNLVDGDMAWFGLAVIAGDLTESKQVVAYDDPSKTFFGVRFVLLGFDPVKRDKVRWKLLEGGGIDAVSYGPDCTHVIVDKLTYDDPMCIAARRDGKAVVNALWVDHSFDVGMPVDPSSVMYRPMRDLNGITGAKSLVVCLTGYQRQDRDDIMNMVALMGAIFSKPLVANKVTHLICYKFEGEKYELAKKLKKIKLVNHRWLEDCLKAWELLPESDYDKSGYELEMMAEAKDSEEETEDMATAIDFGRKNVVGPQDTPAENRNFHHSLVKPETSHNSLQGQSACTVLENAGTISNKIHSSPGQGIHDEHLKLLSPGKISPRVLSNTLHYTSISDKVDDVLASAPATEMDKKSPDVDMSKLSCKSNCRSTPSKHSSSVRLERIQQRSPRNANNFGGSDGFHVDYGVETPPKEPLPSHEEFQTAKTPNRSRKTFSGGGSKSPSLNLCIDREVRTPLMGTHDASQSAKSPDKRENSTSLNLCIDREVKTPLMGTRDASQSAKSPDKRENSPSLNLCIDREVNTPLMGSRDASQTAKSPDKREKSVLKSPILSRDSKIAIGNELTTKSLDHLSGLASDIPQKAVAGRFSRMEASSATESLNISLIGQKKQIMPSSDVKDLSSIYCDVQDIEPPVVKPNSGIETTDGQDDLNGTLEGNTVPQTKVVKRKLLAKKTLGSRRNIGKGSSSKLKGTLNLQKAILNNESVGRSNGAIPMEVTDDATVDDETKTESEEVEVPHFRKDDINSEKEACSKIPLIKENGTGAEETVIRKETELPQVKDKSEGREIKISKGKKRPLVNSKTSKSKDSGEGEKKDKKEEKKSGPASEETVSLAGKTKKRPSKKLKSSGNSEKENDPAAIKQQSGSEKLPENDFTTVKSCVTGEKGTDKLELKAEPAWFILSGHRLQRKDFQQLIKRLKGRVCRDSHNWSYQATHFVVPDPVKRTEKFFAAAASGRWILKTDYLTACNEAGRFLPEEPYEWHKKCLTEDGAINLEAPRKWRLLKEKTGHGAFYGMRIVIYGECIAPPLETLKRVIKAGDGTILATSPPYTRFLQTGIDFAIVSPGMPRVDMWVQEFLNREVPCVVADYLVEYVCKPGYPLEKHVQYNTHSWAKKSLENLTRRLEAVVEDEVKTPPNHCIDDVACRECGSRDRGEEMLICGDESGSLGCGVGVHLDCLDPPLCSVPEKDWFCTECAPKTKRGSSRNKACKSKK</sequence>
<feature type="compositionally biased region" description="Basic and acidic residues" evidence="6">
    <location>
        <begin position="1542"/>
        <end position="1560"/>
    </location>
</feature>
<feature type="compositionally biased region" description="Basic and acidic residues" evidence="6">
    <location>
        <begin position="1463"/>
        <end position="1481"/>
    </location>
</feature>
<dbReference type="Gene3D" id="3.40.50.1820">
    <property type="entry name" value="alpha/beta hydrolase"/>
    <property type="match status" value="1"/>
</dbReference>
<dbReference type="Pfam" id="PF01764">
    <property type="entry name" value="Lipase_3"/>
    <property type="match status" value="1"/>
</dbReference>
<feature type="compositionally biased region" description="Acidic residues" evidence="6">
    <location>
        <begin position="227"/>
        <end position="241"/>
    </location>
</feature>
<feature type="domain" description="BRCT" evidence="8">
    <location>
        <begin position="775"/>
        <end position="865"/>
    </location>
</feature>
<name>A0A5A7QIM7_STRAF</name>
<dbReference type="InterPro" id="IPR001965">
    <property type="entry name" value="Znf_PHD"/>
</dbReference>
<evidence type="ECO:0000256" key="1">
    <source>
        <dbReference type="ARBA" id="ARBA00022723"/>
    </source>
</evidence>
<dbReference type="InterPro" id="IPR013083">
    <property type="entry name" value="Znf_RING/FYVE/PHD"/>
</dbReference>
<dbReference type="GO" id="GO:0006629">
    <property type="term" value="P:lipid metabolic process"/>
    <property type="evidence" value="ECO:0007669"/>
    <property type="project" value="InterPro"/>
</dbReference>
<keyword evidence="4" id="KW-0862">Zinc</keyword>
<feature type="compositionally biased region" description="Basic and acidic residues" evidence="6">
    <location>
        <begin position="208"/>
        <end position="224"/>
    </location>
</feature>
<evidence type="ECO:0000256" key="5">
    <source>
        <dbReference type="PROSITE-ProRule" id="PRU00146"/>
    </source>
</evidence>
<evidence type="ECO:0000256" key="6">
    <source>
        <dbReference type="SAM" id="MobiDB-lite"/>
    </source>
</evidence>
<feature type="compositionally biased region" description="Polar residues" evidence="6">
    <location>
        <begin position="1127"/>
        <end position="1137"/>
    </location>
</feature>
<dbReference type="SUPFAM" id="SSF52113">
    <property type="entry name" value="BRCT domain"/>
    <property type="match status" value="3"/>
</dbReference>
<evidence type="ECO:0000259" key="8">
    <source>
        <dbReference type="PROSITE" id="PS50172"/>
    </source>
</evidence>
<dbReference type="SUPFAM" id="SSF53474">
    <property type="entry name" value="alpha/beta-Hydrolases"/>
    <property type="match status" value="1"/>
</dbReference>
<dbReference type="CDD" id="cd17711">
    <property type="entry name" value="BRCT_PAXIP1_rpt3"/>
    <property type="match status" value="1"/>
</dbReference>
<evidence type="ECO:0000313" key="9">
    <source>
        <dbReference type="EMBL" id="GER44347.1"/>
    </source>
</evidence>
<feature type="region of interest" description="Disordered" evidence="6">
    <location>
        <begin position="1459"/>
        <end position="1481"/>
    </location>
</feature>
<dbReference type="InterPro" id="IPR002921">
    <property type="entry name" value="Fungal_lipase-type"/>
</dbReference>
<feature type="domain" description="BRCT" evidence="8">
    <location>
        <begin position="1636"/>
        <end position="1718"/>
    </location>
</feature>
<dbReference type="SMART" id="SM00292">
    <property type="entry name" value="BRCT"/>
    <property type="match status" value="4"/>
</dbReference>
<feature type="compositionally biased region" description="Basic residues" evidence="6">
    <location>
        <begin position="1573"/>
        <end position="1583"/>
    </location>
</feature>
<feature type="region of interest" description="Disordered" evidence="6">
    <location>
        <begin position="1088"/>
        <end position="1186"/>
    </location>
</feature>
<accession>A0A5A7QIM7</accession>
<feature type="region of interest" description="Disordered" evidence="6">
    <location>
        <begin position="1373"/>
        <end position="1396"/>
    </location>
</feature>
<evidence type="ECO:0000259" key="7">
    <source>
        <dbReference type="PROSITE" id="PS50016"/>
    </source>
</evidence>
<dbReference type="InterPro" id="IPR019787">
    <property type="entry name" value="Znf_PHD-finger"/>
</dbReference>
<dbReference type="GO" id="GO:0008270">
    <property type="term" value="F:zinc ion binding"/>
    <property type="evidence" value="ECO:0007669"/>
    <property type="project" value="UniProtKB-KW"/>
</dbReference>
<evidence type="ECO:0000256" key="2">
    <source>
        <dbReference type="ARBA" id="ARBA00022771"/>
    </source>
</evidence>
<evidence type="ECO:0000313" key="10">
    <source>
        <dbReference type="Proteomes" id="UP000325081"/>
    </source>
</evidence>
<dbReference type="PROSITE" id="PS50016">
    <property type="entry name" value="ZF_PHD_2"/>
    <property type="match status" value="1"/>
</dbReference>
<feature type="domain" description="BRCT" evidence="8">
    <location>
        <begin position="878"/>
        <end position="962"/>
    </location>
</feature>
<keyword evidence="2 5" id="KW-0863">Zinc-finger</keyword>
<dbReference type="InterPro" id="IPR001357">
    <property type="entry name" value="BRCT_dom"/>
</dbReference>
<dbReference type="Pfam" id="PF12738">
    <property type="entry name" value="PTCB-BRCT"/>
    <property type="match status" value="1"/>
</dbReference>